<protein>
    <submittedName>
        <fullName evidence="1">Winged helix DNA-binding domain-containing protein</fullName>
    </submittedName>
</protein>
<dbReference type="PANTHER" id="PTHR38479:SF2">
    <property type="entry name" value="WINGED HELIX DNA-BINDING DOMAIN-CONTAINING PROTEIN"/>
    <property type="match status" value="1"/>
</dbReference>
<dbReference type="KEGG" id="kcm:ABWK59_05980"/>
<sequence length="372" mass="40075">MTGAGGAPAGAAEPVLGTAALGRALLARQHLLERATTSAGAMVRHLVGLQAQAVPDPPYLGLLSRLEGFRPEELSGLLESRAVVRIALMRSTVHLVTAEDCLALRPLVQPVIRRSMVGNWGRLLPGIDYPALAARARTLVEESPRTFRELGSLLAEDFPGYDPAALAQAARCELALVQPPPRGVWGRSGAAAHTTAEHWLGRPLDSDPSLDDLVLRYLAAFGPARAADVQKWSGLTGLTAVLKRLAPDLLRFRDERGRLLYDLPGAPRPAADTPAPVRLIAPFDNLILSHADRARVLPEEARRRVMTQNGLVQGTLLVDGLVVGLWRPEGEDLRVRPFRRLRKADRLAAEAEGARIQEFAGRTGPVVVEPPG</sequence>
<dbReference type="PANTHER" id="PTHR38479">
    <property type="entry name" value="LMO0824 PROTEIN"/>
    <property type="match status" value="1"/>
</dbReference>
<dbReference type="Pfam" id="PF06224">
    <property type="entry name" value="AlkZ-like"/>
    <property type="match status" value="1"/>
</dbReference>
<dbReference type="RefSeq" id="WP_354638447.1">
    <property type="nucleotide sequence ID" value="NZ_CP159872.1"/>
</dbReference>
<name>A0AAU8JQD8_9ACTN</name>
<keyword evidence="1" id="KW-0238">DNA-binding</keyword>
<reference evidence="1" key="1">
    <citation type="submission" date="2024-06" db="EMBL/GenBank/DDBJ databases">
        <title>The genome sequences of Kitasatospora sp. strain HUAS MG31.</title>
        <authorList>
            <person name="Mo P."/>
        </authorList>
    </citation>
    <scope>NUCLEOTIDE SEQUENCE</scope>
    <source>
        <strain evidence="1">HUAS MG31</strain>
    </source>
</reference>
<dbReference type="GO" id="GO:0003677">
    <property type="term" value="F:DNA binding"/>
    <property type="evidence" value="ECO:0007669"/>
    <property type="project" value="UniProtKB-KW"/>
</dbReference>
<accession>A0AAU8JQD8</accession>
<dbReference type="AlphaFoldDB" id="A0AAU8JQD8"/>
<evidence type="ECO:0000313" key="1">
    <source>
        <dbReference type="EMBL" id="XCM78505.1"/>
    </source>
</evidence>
<proteinExistence type="predicted"/>
<dbReference type="EMBL" id="CP159872">
    <property type="protein sequence ID" value="XCM78505.1"/>
    <property type="molecule type" value="Genomic_DNA"/>
</dbReference>
<organism evidence="1">
    <name type="scientific">Kitasatospora camelliae</name>
    <dbReference type="NCBI Taxonomy" id="3156397"/>
    <lineage>
        <taxon>Bacteria</taxon>
        <taxon>Bacillati</taxon>
        <taxon>Actinomycetota</taxon>
        <taxon>Actinomycetes</taxon>
        <taxon>Kitasatosporales</taxon>
        <taxon>Streptomycetaceae</taxon>
        <taxon>Kitasatospora</taxon>
    </lineage>
</organism>
<dbReference type="InterPro" id="IPR009351">
    <property type="entry name" value="AlkZ-like"/>
</dbReference>
<gene>
    <name evidence="1" type="ORF">ABWK59_05980</name>
</gene>